<dbReference type="AlphaFoldDB" id="A0A2J0PJB0"/>
<dbReference type="InterPro" id="IPR013762">
    <property type="entry name" value="Integrase-like_cat_sf"/>
</dbReference>
<dbReference type="Gene3D" id="1.10.150.130">
    <property type="match status" value="1"/>
</dbReference>
<dbReference type="EMBL" id="NEEU01000004">
    <property type="protein sequence ID" value="PJD74630.1"/>
    <property type="molecule type" value="Genomic_DNA"/>
</dbReference>
<keyword evidence="4" id="KW-0233">DNA recombination</keyword>
<dbReference type="InterPro" id="IPR002104">
    <property type="entry name" value="Integrase_catalytic"/>
</dbReference>
<sequence length="473" mass="53184">MPKIAAPVSNQKTMEALKCPPDKRNVKLVVKSSMASLNLIAYPTGKKSWWHRGKPADKKLGDYPAMTYKQAIEAQVQLVQALTEEKLNPSAVAGAQLTIGQLFEQWCNDGERKLVKPRTADDIAKTWLTYMRLELADLPAATFSPDDARSFLRRVRDGQVKRPDSTRKNDQTIYRTATVRAHGVLRGMYKWAVNADKGIKSSPMMEVALDMLITKRVKLETKRTFSSAITAPVIDGHEGQMWAGKARASRYLAVEELRQLWAALVATDHPCSHAVQLILLTGVRVSEAAGCEVDHIATAGRIRSQWSIPAGQLKNHMALKNKDVDAFRIHLSEPARAIMQHALGHLALPRRYVFQSYGKRLDKQVRAYPRTTDSIGIWLNKFRVKHMPDAAPFSCHDLRRTFSTLSVKHLRGDREIIERCLNHETQSAVGNIYTRDEALPLQADHWEQWQQWLVAGCPVESDNVLPFGAFAQG</sequence>
<comment type="similarity">
    <text evidence="1">Belongs to the 'phage' integrase family.</text>
</comment>
<evidence type="ECO:0000256" key="4">
    <source>
        <dbReference type="ARBA" id="ARBA00023172"/>
    </source>
</evidence>
<dbReference type="PANTHER" id="PTHR30629:SF2">
    <property type="entry name" value="PROPHAGE INTEGRASE INTS-RELATED"/>
    <property type="match status" value="1"/>
</dbReference>
<gene>
    <name evidence="6" type="ORF">B9Q37_12105</name>
</gene>
<dbReference type="Gene3D" id="1.10.443.10">
    <property type="entry name" value="Intergrase catalytic core"/>
    <property type="match status" value="1"/>
</dbReference>
<dbReference type="GO" id="GO:0015074">
    <property type="term" value="P:DNA integration"/>
    <property type="evidence" value="ECO:0007669"/>
    <property type="project" value="UniProtKB-KW"/>
</dbReference>
<dbReference type="InterPro" id="IPR011010">
    <property type="entry name" value="DNA_brk_join_enz"/>
</dbReference>
<organism evidence="6">
    <name type="scientific">Enterobacter kobei</name>
    <dbReference type="NCBI Taxonomy" id="208224"/>
    <lineage>
        <taxon>Bacteria</taxon>
        <taxon>Pseudomonadati</taxon>
        <taxon>Pseudomonadota</taxon>
        <taxon>Gammaproteobacteria</taxon>
        <taxon>Enterobacterales</taxon>
        <taxon>Enterobacteriaceae</taxon>
        <taxon>Enterobacter</taxon>
        <taxon>Enterobacter cloacae complex</taxon>
    </lineage>
</organism>
<dbReference type="SUPFAM" id="SSF56349">
    <property type="entry name" value="DNA breaking-rejoining enzymes"/>
    <property type="match status" value="1"/>
</dbReference>
<keyword evidence="3" id="KW-0238">DNA-binding</keyword>
<dbReference type="InterPro" id="IPR050808">
    <property type="entry name" value="Phage_Integrase"/>
</dbReference>
<dbReference type="PANTHER" id="PTHR30629">
    <property type="entry name" value="PROPHAGE INTEGRASE"/>
    <property type="match status" value="1"/>
</dbReference>
<dbReference type="Proteomes" id="UP000230495">
    <property type="component" value="Unassembled WGS sequence"/>
</dbReference>
<comment type="caution">
    <text evidence="6">The sequence shown here is derived from an EMBL/GenBank/DDBJ whole genome shotgun (WGS) entry which is preliminary data.</text>
</comment>
<evidence type="ECO:0000256" key="1">
    <source>
        <dbReference type="ARBA" id="ARBA00008857"/>
    </source>
</evidence>
<proteinExistence type="inferred from homology"/>
<evidence type="ECO:0000256" key="3">
    <source>
        <dbReference type="ARBA" id="ARBA00023125"/>
    </source>
</evidence>
<dbReference type="PROSITE" id="PS51898">
    <property type="entry name" value="TYR_RECOMBINASE"/>
    <property type="match status" value="1"/>
</dbReference>
<protein>
    <recommendedName>
        <fullName evidence="5">Tyr recombinase domain-containing protein</fullName>
    </recommendedName>
</protein>
<dbReference type="Gene3D" id="3.30.160.390">
    <property type="entry name" value="Integrase, DNA-binding domain"/>
    <property type="match status" value="1"/>
</dbReference>
<keyword evidence="2" id="KW-0229">DNA integration</keyword>
<evidence type="ECO:0000313" key="6">
    <source>
        <dbReference type="EMBL" id="PJD74630.1"/>
    </source>
</evidence>
<name>A0A2J0PJB0_9ENTR</name>
<evidence type="ECO:0000256" key="2">
    <source>
        <dbReference type="ARBA" id="ARBA00022908"/>
    </source>
</evidence>
<dbReference type="GO" id="GO:0003677">
    <property type="term" value="F:DNA binding"/>
    <property type="evidence" value="ECO:0007669"/>
    <property type="project" value="UniProtKB-KW"/>
</dbReference>
<evidence type="ECO:0000259" key="5">
    <source>
        <dbReference type="PROSITE" id="PS51898"/>
    </source>
</evidence>
<evidence type="ECO:0000313" key="7">
    <source>
        <dbReference type="Proteomes" id="UP000230495"/>
    </source>
</evidence>
<dbReference type="GO" id="GO:0006310">
    <property type="term" value="P:DNA recombination"/>
    <property type="evidence" value="ECO:0007669"/>
    <property type="project" value="UniProtKB-KW"/>
</dbReference>
<feature type="domain" description="Tyr recombinase" evidence="5">
    <location>
        <begin position="247"/>
        <end position="447"/>
    </location>
</feature>
<dbReference type="InterPro" id="IPR038488">
    <property type="entry name" value="Integrase_DNA-bd_sf"/>
</dbReference>
<dbReference type="Pfam" id="PF00589">
    <property type="entry name" value="Phage_integrase"/>
    <property type="match status" value="1"/>
</dbReference>
<reference evidence="6 7" key="1">
    <citation type="journal article" date="2017" name="J. Antimicrob. Chemother.">
        <title>Characterization of the population structure, drug resistance mechanisms and plasmids of the community-associated Enterobacter cloacae complex in China.</title>
        <authorList>
            <person name="Zhou K."/>
            <person name="Yu W."/>
            <person name="Cao X."/>
            <person name="Shen P."/>
            <person name="Lu H."/>
            <person name="Luo Q."/>
            <person name="Rossen J.W.A."/>
            <person name="Xiao Y."/>
        </authorList>
    </citation>
    <scope>NUCLEOTIDE SEQUENCE [LARGE SCALE GENOMIC DNA]</scope>
    <source>
        <strain evidence="6">ECC1097</strain>
    </source>
</reference>
<accession>A0A2J0PJB0</accession>
<dbReference type="InterPro" id="IPR010998">
    <property type="entry name" value="Integrase_recombinase_N"/>
</dbReference>